<feature type="binding site" evidence="5">
    <location>
        <position position="208"/>
    </location>
    <ligand>
        <name>pyruvate</name>
        <dbReference type="ChEBI" id="CHEBI:15361"/>
    </ligand>
</feature>
<dbReference type="EMBL" id="JACOPL010000004">
    <property type="protein sequence ID" value="MBC5725040.1"/>
    <property type="molecule type" value="Genomic_DNA"/>
</dbReference>
<dbReference type="Pfam" id="PF00701">
    <property type="entry name" value="DHDPS"/>
    <property type="match status" value="1"/>
</dbReference>
<accession>A0A923RY63</accession>
<dbReference type="RefSeq" id="WP_186949820.1">
    <property type="nucleotide sequence ID" value="NZ_JACOPL010000004.1"/>
</dbReference>
<dbReference type="PANTHER" id="PTHR12128">
    <property type="entry name" value="DIHYDRODIPICOLINATE SYNTHASE"/>
    <property type="match status" value="1"/>
</dbReference>
<proteinExistence type="inferred from homology"/>
<evidence type="ECO:0000313" key="7">
    <source>
        <dbReference type="Proteomes" id="UP000606499"/>
    </source>
</evidence>
<evidence type="ECO:0000256" key="4">
    <source>
        <dbReference type="PIRSR" id="PIRSR001365-1"/>
    </source>
</evidence>
<feature type="binding site" evidence="5">
    <location>
        <position position="47"/>
    </location>
    <ligand>
        <name>pyruvate</name>
        <dbReference type="ChEBI" id="CHEBI:15361"/>
    </ligand>
</feature>
<dbReference type="SUPFAM" id="SSF51569">
    <property type="entry name" value="Aldolase"/>
    <property type="match status" value="1"/>
</dbReference>
<dbReference type="InterPro" id="IPR013785">
    <property type="entry name" value="Aldolase_TIM"/>
</dbReference>
<keyword evidence="7" id="KW-1185">Reference proteome</keyword>
<dbReference type="CDD" id="cd00408">
    <property type="entry name" value="DHDPS-like"/>
    <property type="match status" value="1"/>
</dbReference>
<dbReference type="InterPro" id="IPR002220">
    <property type="entry name" value="DapA-like"/>
</dbReference>
<sequence>MQKLYGTVVPIVTPLTEEDSIDVPSLERLVDHCIDNGLQCLYPCGTTGEMMYLTVEERKRVAEAVVRHTAKRVPVFVHVGAWNLADTVELARHAVEIGADGIGVVTPVFFKLSDRGLIDYYKAVSASVPEDFPIYLYGIPQNAVNDINRAVAETVAKSCRNVIGIKYSYPDFTRIQDFMTINDGTFSVLVGPDHFLEAACVVGGDGTVSGNAMCIPEHYAKLWQAIQAKDYALATRYQRRTNVLNAVMCAVNNIAAYKVILKREGVISTTKMRRPMESLTAEQEKELLEALDRLEYRTVMI</sequence>
<comment type="caution">
    <text evidence="6">The sequence shown here is derived from an EMBL/GenBank/DDBJ whole genome shotgun (WGS) entry which is preliminary data.</text>
</comment>
<evidence type="ECO:0000256" key="1">
    <source>
        <dbReference type="ARBA" id="ARBA00007592"/>
    </source>
</evidence>
<gene>
    <name evidence="6" type="ORF">H8S45_06160</name>
</gene>
<dbReference type="AlphaFoldDB" id="A0A923RY63"/>
<feature type="active site" description="Proton donor/acceptor" evidence="4">
    <location>
        <position position="137"/>
    </location>
</feature>
<dbReference type="Proteomes" id="UP000606499">
    <property type="component" value="Unassembled WGS sequence"/>
</dbReference>
<keyword evidence="2 3" id="KW-0456">Lyase</keyword>
<organism evidence="6 7">
    <name type="scientific">Agathobaculum faecis</name>
    <dbReference type="NCBI Taxonomy" id="2763013"/>
    <lineage>
        <taxon>Bacteria</taxon>
        <taxon>Bacillati</taxon>
        <taxon>Bacillota</taxon>
        <taxon>Clostridia</taxon>
        <taxon>Eubacteriales</taxon>
        <taxon>Butyricicoccaceae</taxon>
        <taxon>Agathobaculum</taxon>
    </lineage>
</organism>
<name>A0A923RY63_9FIRM</name>
<protein>
    <submittedName>
        <fullName evidence="6">Dihydrodipicolinate synthase family protein</fullName>
    </submittedName>
</protein>
<dbReference type="PANTHER" id="PTHR12128:SF66">
    <property type="entry name" value="4-HYDROXY-2-OXOGLUTARATE ALDOLASE, MITOCHONDRIAL"/>
    <property type="match status" value="1"/>
</dbReference>
<evidence type="ECO:0000313" key="6">
    <source>
        <dbReference type="EMBL" id="MBC5725040.1"/>
    </source>
</evidence>
<dbReference type="PIRSF" id="PIRSF001365">
    <property type="entry name" value="DHDPS"/>
    <property type="match status" value="1"/>
</dbReference>
<dbReference type="GO" id="GO:0008840">
    <property type="term" value="F:4-hydroxy-tetrahydrodipicolinate synthase activity"/>
    <property type="evidence" value="ECO:0007669"/>
    <property type="project" value="TreeGrafter"/>
</dbReference>
<reference evidence="6" key="1">
    <citation type="submission" date="2020-08" db="EMBL/GenBank/DDBJ databases">
        <title>Genome public.</title>
        <authorList>
            <person name="Liu C."/>
            <person name="Sun Q."/>
        </authorList>
    </citation>
    <scope>NUCLEOTIDE SEQUENCE</scope>
    <source>
        <strain evidence="6">NSJ-28</strain>
    </source>
</reference>
<evidence type="ECO:0000256" key="2">
    <source>
        <dbReference type="ARBA" id="ARBA00023239"/>
    </source>
</evidence>
<comment type="similarity">
    <text evidence="1 3">Belongs to the DapA family.</text>
</comment>
<evidence type="ECO:0000256" key="3">
    <source>
        <dbReference type="PIRNR" id="PIRNR001365"/>
    </source>
</evidence>
<feature type="active site" description="Schiff-base intermediate with substrate" evidence="4">
    <location>
        <position position="166"/>
    </location>
</feature>
<evidence type="ECO:0000256" key="5">
    <source>
        <dbReference type="PIRSR" id="PIRSR001365-2"/>
    </source>
</evidence>
<dbReference type="PRINTS" id="PR00146">
    <property type="entry name" value="DHPICSNTHASE"/>
</dbReference>
<dbReference type="SMART" id="SM01130">
    <property type="entry name" value="DHDPS"/>
    <property type="match status" value="1"/>
</dbReference>
<dbReference type="Gene3D" id="3.20.20.70">
    <property type="entry name" value="Aldolase class I"/>
    <property type="match status" value="1"/>
</dbReference>